<evidence type="ECO:0000313" key="2">
    <source>
        <dbReference type="EMBL" id="EMR12732.1"/>
    </source>
</evidence>
<name>M7NZT4_9GAMM</name>
<reference evidence="2 3" key="1">
    <citation type="journal article" date="2013" name="Genome Announc.">
        <title>Draft Genome Sequence of Methylophaga lonarensis MPLT, a Haloalkaliphilic (Non-Methane-Utilizing) Methylotroph.</title>
        <authorList>
            <person name="Shetty S.A."/>
            <person name="Marathe N.P."/>
            <person name="Munot H."/>
            <person name="Antony C.P."/>
            <person name="Dhotre D.P."/>
            <person name="Murrell J.C."/>
            <person name="Shouche Y.S."/>
        </authorList>
    </citation>
    <scope>NUCLEOTIDE SEQUENCE [LARGE SCALE GENOMIC DNA]</scope>
    <source>
        <strain evidence="2 3">MPL</strain>
    </source>
</reference>
<dbReference type="InterPro" id="IPR002491">
    <property type="entry name" value="ABC_transptr_periplasmic_BD"/>
</dbReference>
<evidence type="ECO:0000259" key="1">
    <source>
        <dbReference type="PROSITE" id="PS50983"/>
    </source>
</evidence>
<comment type="caution">
    <text evidence="2">The sequence shown here is derived from an EMBL/GenBank/DDBJ whole genome shotgun (WGS) entry which is preliminary data.</text>
</comment>
<dbReference type="InterPro" id="IPR050902">
    <property type="entry name" value="ABC_Transporter_SBP"/>
</dbReference>
<gene>
    <name evidence="2" type="ORF">MPL1_08938</name>
</gene>
<dbReference type="PROSITE" id="PS50983">
    <property type="entry name" value="FE_B12_PBP"/>
    <property type="match status" value="1"/>
</dbReference>
<dbReference type="AlphaFoldDB" id="M7NZT4"/>
<dbReference type="Gene3D" id="3.40.50.1980">
    <property type="entry name" value="Nitrogenase molybdenum iron protein domain"/>
    <property type="match status" value="2"/>
</dbReference>
<dbReference type="RefSeq" id="WP_009726762.1">
    <property type="nucleotide sequence ID" value="NZ_APHR01000045.1"/>
</dbReference>
<organism evidence="2 3">
    <name type="scientific">Methylophaga lonarensis MPL</name>
    <dbReference type="NCBI Taxonomy" id="1286106"/>
    <lineage>
        <taxon>Bacteria</taxon>
        <taxon>Pseudomonadati</taxon>
        <taxon>Pseudomonadota</taxon>
        <taxon>Gammaproteobacteria</taxon>
        <taxon>Thiotrichales</taxon>
        <taxon>Piscirickettsiaceae</taxon>
        <taxon>Methylophaga</taxon>
    </lineage>
</organism>
<protein>
    <submittedName>
        <fullName evidence="2">Fe3+-hydroxamate ABC superfamily ATP binding cassette transporter periplasmic family protein</fullName>
    </submittedName>
</protein>
<sequence length="324" mass="35630">MADNTHSFPPLLQTQRRHYCKALFAGIALALMPKSTSAFGLRNAGILEITDGLGREVSIARPPQRIVSIFSSNTELLHALGATDRIVGIEDFTRYPPNIRDGRTIVGGRLGFSVETIARLEPDLVVMTPARQAVNTLLKPMQTIGVPVLVMLHRNLAEIFSNLSLLGHVLGNPLHAESVIEQLQQRLQMVAQQLAGIRRPSVYFETGQNDRGNFTTVRKGHYTYDAMLRAGAESIFDDLDQITQVSGEAIIAADPEVILLARNDGDPDSVKHRPGWQNISAVRNNRVFMVPRELFLIPGPRVVDGVEMLAPLLHPDIFVNQGAA</sequence>
<dbReference type="eggNOG" id="COG0614">
    <property type="taxonomic scope" value="Bacteria"/>
</dbReference>
<dbReference type="PANTHER" id="PTHR30535:SF34">
    <property type="entry name" value="MOLYBDATE-BINDING PROTEIN MOLA"/>
    <property type="match status" value="1"/>
</dbReference>
<proteinExistence type="predicted"/>
<dbReference type="Proteomes" id="UP000012019">
    <property type="component" value="Unassembled WGS sequence"/>
</dbReference>
<dbReference type="PANTHER" id="PTHR30535">
    <property type="entry name" value="VITAMIN B12-BINDING PROTEIN"/>
    <property type="match status" value="1"/>
</dbReference>
<dbReference type="SUPFAM" id="SSF53807">
    <property type="entry name" value="Helical backbone' metal receptor"/>
    <property type="match status" value="1"/>
</dbReference>
<dbReference type="EMBL" id="APHR01000045">
    <property type="protein sequence ID" value="EMR12732.1"/>
    <property type="molecule type" value="Genomic_DNA"/>
</dbReference>
<dbReference type="Pfam" id="PF01497">
    <property type="entry name" value="Peripla_BP_2"/>
    <property type="match status" value="1"/>
</dbReference>
<dbReference type="PATRIC" id="fig|1286106.3.peg.1794"/>
<keyword evidence="3" id="KW-1185">Reference proteome</keyword>
<accession>M7NZT4</accession>
<evidence type="ECO:0000313" key="3">
    <source>
        <dbReference type="Proteomes" id="UP000012019"/>
    </source>
</evidence>
<feature type="domain" description="Fe/B12 periplasmic-binding" evidence="1">
    <location>
        <begin position="65"/>
        <end position="317"/>
    </location>
</feature>
<dbReference type="STRING" id="1286106.MPL1_08938"/>